<dbReference type="GO" id="GO:0005813">
    <property type="term" value="C:centrosome"/>
    <property type="evidence" value="ECO:0007669"/>
    <property type="project" value="TreeGrafter"/>
</dbReference>
<keyword evidence="1" id="KW-1133">Transmembrane helix</keyword>
<dbReference type="GO" id="GO:0030496">
    <property type="term" value="C:midbody"/>
    <property type="evidence" value="ECO:0007669"/>
    <property type="project" value="TreeGrafter"/>
</dbReference>
<dbReference type="GO" id="GO:0005737">
    <property type="term" value="C:cytoplasm"/>
    <property type="evidence" value="ECO:0007669"/>
    <property type="project" value="TreeGrafter"/>
</dbReference>
<sequence>KGCKHWKAIVCFTVVCFFAWLLIMHAPTQAEEHDSTKYSTCKQHGGFQVGDYEDFDARLKISAPNDTIGLTMIEVCSLKRIIFLTVFLIGACLMILTLESILSDHDGDRNGSNSSEGCWERENYVIKQKCVPCTEFERASKHLPICIQSKYKELVTCKNSGDAYRRCDNEKEGQHFWIFEGSMLVMGLLSSLSVVLRQRHLDRKVMERIQQQVAAGV</sequence>
<dbReference type="EMBL" id="JO841148">
    <property type="protein sequence ID" value="AEO32765.1"/>
    <property type="molecule type" value="mRNA"/>
</dbReference>
<keyword evidence="1" id="KW-0472">Membrane</keyword>
<dbReference type="Gene3D" id="3.30.720.220">
    <property type="match status" value="1"/>
</dbReference>
<dbReference type="InterPro" id="IPR008657">
    <property type="entry name" value="JTB"/>
</dbReference>
<name>G3MGZ7_AMBMU</name>
<feature type="transmembrane region" description="Helical" evidence="1">
    <location>
        <begin position="81"/>
        <end position="102"/>
    </location>
</feature>
<keyword evidence="1" id="KW-0812">Transmembrane</keyword>
<dbReference type="GO" id="GO:0016020">
    <property type="term" value="C:membrane"/>
    <property type="evidence" value="ECO:0007669"/>
    <property type="project" value="InterPro"/>
</dbReference>
<feature type="non-terminal residue" evidence="2">
    <location>
        <position position="1"/>
    </location>
</feature>
<feature type="transmembrane region" description="Helical" evidence="1">
    <location>
        <begin position="6"/>
        <end position="23"/>
    </location>
</feature>
<dbReference type="PANTHER" id="PTHR13041:SF3">
    <property type="entry name" value="PROTEIN JTB"/>
    <property type="match status" value="1"/>
</dbReference>
<accession>G3MGZ7</accession>
<proteinExistence type="evidence at transcript level"/>
<organism evidence="2">
    <name type="scientific">Amblyomma maculatum</name>
    <name type="common">Gulf Coast tick</name>
    <dbReference type="NCBI Taxonomy" id="34609"/>
    <lineage>
        <taxon>Eukaryota</taxon>
        <taxon>Metazoa</taxon>
        <taxon>Ecdysozoa</taxon>
        <taxon>Arthropoda</taxon>
        <taxon>Chelicerata</taxon>
        <taxon>Arachnida</taxon>
        <taxon>Acari</taxon>
        <taxon>Parasitiformes</taxon>
        <taxon>Ixodida</taxon>
        <taxon>Ixodoidea</taxon>
        <taxon>Ixodidae</taxon>
        <taxon>Amblyomminae</taxon>
        <taxon>Amblyomma</taxon>
    </lineage>
</organism>
<dbReference type="PANTHER" id="PTHR13041">
    <property type="entry name" value="JTB PROTEIN-RELATED"/>
    <property type="match status" value="1"/>
</dbReference>
<dbReference type="AlphaFoldDB" id="G3MGZ7"/>
<feature type="transmembrane region" description="Helical" evidence="1">
    <location>
        <begin position="176"/>
        <end position="196"/>
    </location>
</feature>
<evidence type="ECO:0000256" key="1">
    <source>
        <dbReference type="SAM" id="Phobius"/>
    </source>
</evidence>
<dbReference type="GO" id="GO:0000281">
    <property type="term" value="P:mitotic cytokinesis"/>
    <property type="evidence" value="ECO:0007669"/>
    <property type="project" value="TreeGrafter"/>
</dbReference>
<reference evidence="2" key="1">
    <citation type="journal article" date="2011" name="PLoS ONE">
        <title>A deep insight into the sialotranscriptome of the gulf coast tick, Amblyomma maculatum.</title>
        <authorList>
            <person name="Karim S."/>
            <person name="Singh P."/>
            <person name="Ribeiro J.M."/>
        </authorList>
    </citation>
    <scope>NUCLEOTIDE SEQUENCE</scope>
    <source>
        <tissue evidence="2">Salivary gland</tissue>
    </source>
</reference>
<dbReference type="GO" id="GO:0005819">
    <property type="term" value="C:spindle"/>
    <property type="evidence" value="ECO:0007669"/>
    <property type="project" value="TreeGrafter"/>
</dbReference>
<dbReference type="Pfam" id="PF05439">
    <property type="entry name" value="JTB"/>
    <property type="match status" value="1"/>
</dbReference>
<evidence type="ECO:0000313" key="2">
    <source>
        <dbReference type="EMBL" id="AEO32765.1"/>
    </source>
</evidence>
<protein>
    <submittedName>
        <fullName evidence="2">Uncharacterized protein</fullName>
    </submittedName>
</protein>